<organism evidence="16 17">
    <name type="scientific">Dyadobacter flavalbus</name>
    <dbReference type="NCBI Taxonomy" id="2579942"/>
    <lineage>
        <taxon>Bacteria</taxon>
        <taxon>Pseudomonadati</taxon>
        <taxon>Bacteroidota</taxon>
        <taxon>Cytophagia</taxon>
        <taxon>Cytophagales</taxon>
        <taxon>Spirosomataceae</taxon>
        <taxon>Dyadobacter</taxon>
    </lineage>
</organism>
<keyword evidence="7" id="KW-0418">Kinase</keyword>
<dbReference type="RefSeq" id="WP_139010884.1">
    <property type="nucleotide sequence ID" value="NZ_VBSN01000024.1"/>
</dbReference>
<dbReference type="PROSITE" id="PS50113">
    <property type="entry name" value="PAC"/>
    <property type="match status" value="1"/>
</dbReference>
<gene>
    <name evidence="16" type="ORF">FEM33_04355</name>
</gene>
<dbReference type="CDD" id="cd00082">
    <property type="entry name" value="HisKA"/>
    <property type="match status" value="1"/>
</dbReference>
<comment type="catalytic activity">
    <reaction evidence="1">
        <text>ATP + protein L-histidine = ADP + protein N-phospho-L-histidine.</text>
        <dbReference type="EC" id="2.7.13.3"/>
    </reaction>
</comment>
<feature type="modified residue" description="4-aspartylphosphate" evidence="12">
    <location>
        <position position="586"/>
    </location>
</feature>
<dbReference type="OrthoDB" id="9781208at2"/>
<feature type="domain" description="Response regulatory" evidence="14">
    <location>
        <begin position="5"/>
        <end position="122"/>
    </location>
</feature>
<dbReference type="InterPro" id="IPR000700">
    <property type="entry name" value="PAS-assoc_C"/>
</dbReference>
<dbReference type="Pfam" id="PF02518">
    <property type="entry name" value="HATPase_c"/>
    <property type="match status" value="1"/>
</dbReference>
<dbReference type="InterPro" id="IPR000014">
    <property type="entry name" value="PAS"/>
</dbReference>
<dbReference type="Gene3D" id="3.30.565.10">
    <property type="entry name" value="Histidine kinase-like ATPase, C-terminal domain"/>
    <property type="match status" value="1"/>
</dbReference>
<dbReference type="InterPro" id="IPR005467">
    <property type="entry name" value="His_kinase_dom"/>
</dbReference>
<keyword evidence="5" id="KW-0808">Transferase</keyword>
<evidence type="ECO:0000259" key="14">
    <source>
        <dbReference type="PROSITE" id="PS50110"/>
    </source>
</evidence>
<sequence>MTPLTILLVEDDEIDALEFRRAIKKADVEIEEIRTCKYAEDALTTLDSWTPRCIFLDYQLPKTNGLELLKRIKKIAPSIPVIVLTAQGDERIAVEMMKAGAIDYFPKSEINAEKFTKTFHTMSQMLEVEKGREEAQHELAEKEEFISKIALLSPNILYVIDIEKWTNIFHNKQIWKILGYSDDDLIVDANNGFSKIINKQDQLLFYKHYYFMRRCVKDAQVVEKEFRLKHKNGSDVWIITREVPFKRNSEGTVKEVFGTAIDITSRKQAEQELIQAKKDAEEATRIKSDFLSTMSHEIRTPMNAIIGFTDLLLSGNFSEQEGQYLRMIKYSADNLMVILNDILDFSKIEAGKFKLENFEFDLREKLGYLVKTFEVSARDKGIALEFHVNDDVPHILMGDAYRLNQILINLVGNALKFTEKGFVRISVFLHEDHGDHLDLRIDVADTGIGIAEDKLSLIFDSFSQAHNNNATKFFGGTGLGLTITRKITELMKGSISVSSRPGEGATFSVILNFAKGDTSYKEEKTDSRAVPSLKGYRILAAEDILANQVLLKHLLMKWEADFVICNNGKEVLTALEESDFDLILMDIQMPIMDGVTAMKKIQTQFQQYAHIPVIAFTADTFAEKTPEIAACNFSGFVTKPFKAEDLIREISRHLVVVN</sequence>
<comment type="caution">
    <text evidence="16">The sequence shown here is derived from an EMBL/GenBank/DDBJ whole genome shotgun (WGS) entry which is preliminary data.</text>
</comment>
<evidence type="ECO:0000256" key="1">
    <source>
        <dbReference type="ARBA" id="ARBA00000085"/>
    </source>
</evidence>
<dbReference type="PROSITE" id="PS50110">
    <property type="entry name" value="RESPONSE_REGULATORY"/>
    <property type="match status" value="2"/>
</dbReference>
<reference evidence="16 17" key="1">
    <citation type="submission" date="2019-05" db="EMBL/GenBank/DDBJ databases">
        <authorList>
            <person name="Qu J.-H."/>
        </authorList>
    </citation>
    <scope>NUCLEOTIDE SEQUENCE [LARGE SCALE GENOMIC DNA]</scope>
    <source>
        <strain evidence="16 17">NS28</strain>
    </source>
</reference>
<feature type="domain" description="Response regulatory" evidence="14">
    <location>
        <begin position="537"/>
        <end position="654"/>
    </location>
</feature>
<evidence type="ECO:0000256" key="2">
    <source>
        <dbReference type="ARBA" id="ARBA00004370"/>
    </source>
</evidence>
<dbReference type="AlphaFoldDB" id="A0A5M8R2R2"/>
<accession>A0A5M8R2R2</accession>
<name>A0A5M8R2R2_9BACT</name>
<evidence type="ECO:0000259" key="13">
    <source>
        <dbReference type="PROSITE" id="PS50109"/>
    </source>
</evidence>
<dbReference type="InterPro" id="IPR011006">
    <property type="entry name" value="CheY-like_superfamily"/>
</dbReference>
<keyword evidence="4 12" id="KW-0597">Phosphoprotein</keyword>
<dbReference type="SMART" id="SM00448">
    <property type="entry name" value="REC"/>
    <property type="match status" value="2"/>
</dbReference>
<keyword evidence="10" id="KW-0472">Membrane</keyword>
<evidence type="ECO:0000256" key="12">
    <source>
        <dbReference type="PROSITE-ProRule" id="PRU00169"/>
    </source>
</evidence>
<evidence type="ECO:0000256" key="5">
    <source>
        <dbReference type="ARBA" id="ARBA00022679"/>
    </source>
</evidence>
<dbReference type="Gene3D" id="3.30.450.20">
    <property type="entry name" value="PAS domain"/>
    <property type="match status" value="1"/>
</dbReference>
<evidence type="ECO:0000256" key="6">
    <source>
        <dbReference type="ARBA" id="ARBA00022741"/>
    </source>
</evidence>
<dbReference type="InterPro" id="IPR001610">
    <property type="entry name" value="PAC"/>
</dbReference>
<dbReference type="CDD" id="cd00156">
    <property type="entry name" value="REC"/>
    <property type="match status" value="1"/>
</dbReference>
<dbReference type="InterPro" id="IPR003661">
    <property type="entry name" value="HisK_dim/P_dom"/>
</dbReference>
<evidence type="ECO:0000256" key="9">
    <source>
        <dbReference type="ARBA" id="ARBA00023012"/>
    </source>
</evidence>
<keyword evidence="17" id="KW-1185">Reference proteome</keyword>
<feature type="domain" description="PAC" evidence="15">
    <location>
        <begin position="222"/>
        <end position="275"/>
    </location>
</feature>
<dbReference type="EMBL" id="VBSN01000024">
    <property type="protein sequence ID" value="KAA6441043.1"/>
    <property type="molecule type" value="Genomic_DNA"/>
</dbReference>
<dbReference type="CDD" id="cd16922">
    <property type="entry name" value="HATPase_EvgS-ArcB-TorS-like"/>
    <property type="match status" value="1"/>
</dbReference>
<dbReference type="SUPFAM" id="SSF55874">
    <property type="entry name" value="ATPase domain of HSP90 chaperone/DNA topoisomerase II/histidine kinase"/>
    <property type="match status" value="1"/>
</dbReference>
<evidence type="ECO:0000259" key="15">
    <source>
        <dbReference type="PROSITE" id="PS50113"/>
    </source>
</evidence>
<dbReference type="SMART" id="SM00387">
    <property type="entry name" value="HATPase_c"/>
    <property type="match status" value="1"/>
</dbReference>
<comment type="subcellular location">
    <subcellularLocation>
        <location evidence="2">Membrane</location>
    </subcellularLocation>
</comment>
<dbReference type="Gene3D" id="3.40.50.2300">
    <property type="match status" value="2"/>
</dbReference>
<dbReference type="FunFam" id="3.30.565.10:FF:000010">
    <property type="entry name" value="Sensor histidine kinase RcsC"/>
    <property type="match status" value="1"/>
</dbReference>
<dbReference type="Pfam" id="PF00512">
    <property type="entry name" value="HisKA"/>
    <property type="match status" value="1"/>
</dbReference>
<dbReference type="GO" id="GO:0000155">
    <property type="term" value="F:phosphorelay sensor kinase activity"/>
    <property type="evidence" value="ECO:0007669"/>
    <property type="project" value="InterPro"/>
</dbReference>
<dbReference type="PANTHER" id="PTHR45339:SF3">
    <property type="entry name" value="HISTIDINE KINASE"/>
    <property type="match status" value="1"/>
</dbReference>
<dbReference type="PROSITE" id="PS50109">
    <property type="entry name" value="HIS_KIN"/>
    <property type="match status" value="1"/>
</dbReference>
<evidence type="ECO:0000256" key="10">
    <source>
        <dbReference type="ARBA" id="ARBA00023136"/>
    </source>
</evidence>
<evidence type="ECO:0000256" key="8">
    <source>
        <dbReference type="ARBA" id="ARBA00022840"/>
    </source>
</evidence>
<evidence type="ECO:0000256" key="7">
    <source>
        <dbReference type="ARBA" id="ARBA00022777"/>
    </source>
</evidence>
<dbReference type="Pfam" id="PF08447">
    <property type="entry name" value="PAS_3"/>
    <property type="match status" value="1"/>
</dbReference>
<dbReference type="SUPFAM" id="SSF55785">
    <property type="entry name" value="PYP-like sensor domain (PAS domain)"/>
    <property type="match status" value="1"/>
</dbReference>
<dbReference type="EC" id="2.7.13.3" evidence="3"/>
<dbReference type="InterPro" id="IPR013655">
    <property type="entry name" value="PAS_fold_3"/>
</dbReference>
<keyword evidence="11" id="KW-0131">Cell cycle</keyword>
<dbReference type="InterPro" id="IPR003594">
    <property type="entry name" value="HATPase_dom"/>
</dbReference>
<evidence type="ECO:0000313" key="17">
    <source>
        <dbReference type="Proteomes" id="UP000323994"/>
    </source>
</evidence>
<dbReference type="CDD" id="cd17546">
    <property type="entry name" value="REC_hyHK_CKI1_RcsC-like"/>
    <property type="match status" value="1"/>
</dbReference>
<evidence type="ECO:0000313" key="16">
    <source>
        <dbReference type="EMBL" id="KAA6441043.1"/>
    </source>
</evidence>
<feature type="domain" description="Histidine kinase" evidence="13">
    <location>
        <begin position="293"/>
        <end position="515"/>
    </location>
</feature>
<protein>
    <recommendedName>
        <fullName evidence="3">histidine kinase</fullName>
        <ecNumber evidence="3">2.7.13.3</ecNumber>
    </recommendedName>
</protein>
<dbReference type="Proteomes" id="UP000323994">
    <property type="component" value="Unassembled WGS sequence"/>
</dbReference>
<dbReference type="NCBIfam" id="TIGR00229">
    <property type="entry name" value="sensory_box"/>
    <property type="match status" value="1"/>
</dbReference>
<dbReference type="SUPFAM" id="SSF47384">
    <property type="entry name" value="Homodimeric domain of signal transducing histidine kinase"/>
    <property type="match status" value="1"/>
</dbReference>
<dbReference type="GO" id="GO:0005524">
    <property type="term" value="F:ATP binding"/>
    <property type="evidence" value="ECO:0007669"/>
    <property type="project" value="UniProtKB-KW"/>
</dbReference>
<dbReference type="Pfam" id="PF00072">
    <property type="entry name" value="Response_reg"/>
    <property type="match status" value="2"/>
</dbReference>
<dbReference type="InterPro" id="IPR036097">
    <property type="entry name" value="HisK_dim/P_sf"/>
</dbReference>
<dbReference type="InterPro" id="IPR035965">
    <property type="entry name" value="PAS-like_dom_sf"/>
</dbReference>
<dbReference type="GO" id="GO:0016020">
    <property type="term" value="C:membrane"/>
    <property type="evidence" value="ECO:0007669"/>
    <property type="project" value="UniProtKB-SubCell"/>
</dbReference>
<keyword evidence="8" id="KW-0067">ATP-binding</keyword>
<proteinExistence type="predicted"/>
<evidence type="ECO:0000256" key="4">
    <source>
        <dbReference type="ARBA" id="ARBA00022553"/>
    </source>
</evidence>
<dbReference type="CDD" id="cd00130">
    <property type="entry name" value="PAS"/>
    <property type="match status" value="1"/>
</dbReference>
<evidence type="ECO:0000256" key="3">
    <source>
        <dbReference type="ARBA" id="ARBA00012438"/>
    </source>
</evidence>
<dbReference type="SMART" id="SM00388">
    <property type="entry name" value="HisKA"/>
    <property type="match status" value="1"/>
</dbReference>
<keyword evidence="9" id="KW-0902">Two-component regulatory system</keyword>
<dbReference type="PRINTS" id="PR00344">
    <property type="entry name" value="BCTRLSENSOR"/>
</dbReference>
<dbReference type="InterPro" id="IPR001789">
    <property type="entry name" value="Sig_transdc_resp-reg_receiver"/>
</dbReference>
<keyword evidence="6" id="KW-0547">Nucleotide-binding</keyword>
<evidence type="ECO:0000256" key="11">
    <source>
        <dbReference type="ARBA" id="ARBA00023306"/>
    </source>
</evidence>
<dbReference type="Gene3D" id="1.10.287.130">
    <property type="match status" value="1"/>
</dbReference>
<feature type="modified residue" description="4-aspartylphosphate" evidence="12">
    <location>
        <position position="57"/>
    </location>
</feature>
<dbReference type="FunFam" id="1.10.287.130:FF:000038">
    <property type="entry name" value="Sensory transduction histidine kinase"/>
    <property type="match status" value="1"/>
</dbReference>
<dbReference type="SUPFAM" id="SSF52172">
    <property type="entry name" value="CheY-like"/>
    <property type="match status" value="2"/>
</dbReference>
<dbReference type="PANTHER" id="PTHR45339">
    <property type="entry name" value="HYBRID SIGNAL TRANSDUCTION HISTIDINE KINASE J"/>
    <property type="match status" value="1"/>
</dbReference>
<dbReference type="InterPro" id="IPR036890">
    <property type="entry name" value="HATPase_C_sf"/>
</dbReference>
<dbReference type="InterPro" id="IPR004358">
    <property type="entry name" value="Sig_transdc_His_kin-like_C"/>
</dbReference>
<dbReference type="SMART" id="SM00086">
    <property type="entry name" value="PAC"/>
    <property type="match status" value="1"/>
</dbReference>